<evidence type="ECO:0000313" key="2">
    <source>
        <dbReference type="EMBL" id="MDN4371825.1"/>
    </source>
</evidence>
<protein>
    <recommendedName>
        <fullName evidence="4">F0F1 ATP synthase subunit B</fullName>
    </recommendedName>
</protein>
<keyword evidence="1" id="KW-0472">Membrane</keyword>
<dbReference type="Proteomes" id="UP001169985">
    <property type="component" value="Unassembled WGS sequence"/>
</dbReference>
<keyword evidence="1" id="KW-0812">Transmembrane</keyword>
<evidence type="ECO:0008006" key="4">
    <source>
        <dbReference type="Google" id="ProtNLM"/>
    </source>
</evidence>
<evidence type="ECO:0000313" key="3">
    <source>
        <dbReference type="Proteomes" id="UP001169985"/>
    </source>
</evidence>
<accession>A0AAW7LYP0</accession>
<reference evidence="2" key="1">
    <citation type="journal article" date="2023" name="Antimicrob Resist Infect Control">
        <title>Sanitary installations and wastewater plumbing as reservoir for the long-term circulation and transmission of carbapenemase producing Citrobacter freundii clones in a hospital setting.</title>
        <authorList>
            <person name="Hamerlinck H."/>
            <person name="Aerssens A."/>
            <person name="Boelens J."/>
            <person name="Dehaene A."/>
            <person name="McMahon M."/>
            <person name="Messiaen A.S."/>
            <person name="Vandendriessche S."/>
            <person name="Velghe A."/>
            <person name="Leroux-Roels I."/>
            <person name="Verhasselt B."/>
        </authorList>
    </citation>
    <scope>NUCLEOTIDE SEQUENCE</scope>
    <source>
        <strain evidence="2">UZG-GERCF-220920-Env23</strain>
    </source>
</reference>
<dbReference type="EMBL" id="JAQIHS010000061">
    <property type="protein sequence ID" value="MDN4371825.1"/>
    <property type="molecule type" value="Genomic_DNA"/>
</dbReference>
<organism evidence="2 3">
    <name type="scientific">Citrobacter portucalensis</name>
    <dbReference type="NCBI Taxonomy" id="1639133"/>
    <lineage>
        <taxon>Bacteria</taxon>
        <taxon>Pseudomonadati</taxon>
        <taxon>Pseudomonadota</taxon>
        <taxon>Gammaproteobacteria</taxon>
        <taxon>Enterobacterales</taxon>
        <taxon>Enterobacteriaceae</taxon>
        <taxon>Citrobacter</taxon>
        <taxon>Citrobacter freundii complex</taxon>
    </lineage>
</organism>
<comment type="caution">
    <text evidence="2">The sequence shown here is derived from an EMBL/GenBank/DDBJ whole genome shotgun (WGS) entry which is preliminary data.</text>
</comment>
<dbReference type="AlphaFoldDB" id="A0AAW7LYP0"/>
<sequence>MDELFLQTIQMFVNASFTTQVLTLIFLLLVLVVLKHWGSQAQSTDGISH</sequence>
<proteinExistence type="predicted"/>
<name>A0AAW7LYP0_9ENTR</name>
<feature type="transmembrane region" description="Helical" evidence="1">
    <location>
        <begin position="12"/>
        <end position="34"/>
    </location>
</feature>
<evidence type="ECO:0000256" key="1">
    <source>
        <dbReference type="SAM" id="Phobius"/>
    </source>
</evidence>
<keyword evidence="1" id="KW-1133">Transmembrane helix</keyword>
<gene>
    <name evidence="2" type="ORF">PEY55_26565</name>
</gene>
<reference evidence="2" key="2">
    <citation type="submission" date="2023-01" db="EMBL/GenBank/DDBJ databases">
        <authorList>
            <person name="Hamerlinck H."/>
            <person name="Aerssens A."/>
            <person name="Boelens J."/>
            <person name="Messiaen A.-S."/>
            <person name="Vandendriessche S."/>
            <person name="Velghe A."/>
            <person name="Verhasselt B."/>
            <person name="Leroux-Roels I."/>
        </authorList>
    </citation>
    <scope>NUCLEOTIDE SEQUENCE</scope>
    <source>
        <strain evidence="2">UZG-GERCF-220920-Env23</strain>
    </source>
</reference>